<protein>
    <submittedName>
        <fullName evidence="1">Uncharacterized protein</fullName>
    </submittedName>
</protein>
<sequence>MIRHKHELENLYDGVFYWLQQQFDPIMGGFYYAKSSVRDDRFYSDIESTAQAINILLRQQLLEGMPSALKDKLIYFFQSKQDPNTGYFFDDHPNMPKDEVMVHRAFHYAISSLKRLGGEPLYKLPLEKRKAPAYTDSLSAYQAKWKGIDLRNSWRGCDLLASSLVYVNQMELEKQRIYVKALEEFLASIQDEETGLWGGSGSLYVRISGAFKLHTFYRRNQIPMPNQEKIYQSILLSLRTEEAVDMCYIRNPIDLLAYLEIEISEQELDEITFITIQNLKQLKRKDGAFSREINGSPSAPNVAQIKEDDYYPDMPDPVELGLGLVEGDMNATTQATLIRKQLHQLWSEKPEPLISSEQFWQTWQT</sequence>
<dbReference type="OrthoDB" id="2957894at2"/>
<name>W4VH67_9BACI</name>
<evidence type="ECO:0000313" key="2">
    <source>
        <dbReference type="Proteomes" id="UP000019102"/>
    </source>
</evidence>
<dbReference type="AlphaFoldDB" id="W4VH67"/>
<dbReference type="Proteomes" id="UP000019102">
    <property type="component" value="Unassembled WGS sequence"/>
</dbReference>
<keyword evidence="2" id="KW-1185">Reference proteome</keyword>
<gene>
    <name evidence="1" type="ORF">JCM21714_1150</name>
</gene>
<comment type="caution">
    <text evidence="1">The sequence shown here is derived from an EMBL/GenBank/DDBJ whole genome shotgun (WGS) entry which is preliminary data.</text>
</comment>
<dbReference type="RefSeq" id="WP_035722106.1">
    <property type="nucleotide sequence ID" value="NZ_BAVS01000003.1"/>
</dbReference>
<proteinExistence type="predicted"/>
<dbReference type="EMBL" id="BAVS01000003">
    <property type="protein sequence ID" value="GAE92168.1"/>
    <property type="molecule type" value="Genomic_DNA"/>
</dbReference>
<organism evidence="1 2">
    <name type="scientific">Gracilibacillus boraciitolerans JCM 21714</name>
    <dbReference type="NCBI Taxonomy" id="1298598"/>
    <lineage>
        <taxon>Bacteria</taxon>
        <taxon>Bacillati</taxon>
        <taxon>Bacillota</taxon>
        <taxon>Bacilli</taxon>
        <taxon>Bacillales</taxon>
        <taxon>Bacillaceae</taxon>
        <taxon>Gracilibacillus</taxon>
    </lineage>
</organism>
<dbReference type="eggNOG" id="ENOG5033SYF">
    <property type="taxonomic scope" value="Bacteria"/>
</dbReference>
<evidence type="ECO:0000313" key="1">
    <source>
        <dbReference type="EMBL" id="GAE92168.1"/>
    </source>
</evidence>
<accession>W4VH67</accession>
<dbReference type="STRING" id="1298598.JCM21714_1150"/>
<reference evidence="1 2" key="1">
    <citation type="journal article" date="2014" name="Genome Announc.">
        <title>Draft Genome Sequence of the Boron-Tolerant and Moderately Halotolerant Bacterium Gracilibacillus boraciitolerans JCM 21714T.</title>
        <authorList>
            <person name="Ahmed I."/>
            <person name="Oshima K."/>
            <person name="Suda W."/>
            <person name="Kitamura K."/>
            <person name="Iida T."/>
            <person name="Ohmori Y."/>
            <person name="Fujiwara T."/>
            <person name="Hattori M."/>
            <person name="Ohkuma M."/>
        </authorList>
    </citation>
    <scope>NUCLEOTIDE SEQUENCE [LARGE SCALE GENOMIC DNA]</scope>
    <source>
        <strain evidence="1 2">JCM 21714</strain>
    </source>
</reference>